<dbReference type="OrthoDB" id="3034725at2759"/>
<accession>A0A409VH92</accession>
<keyword evidence="3" id="KW-1185">Reference proteome</keyword>
<dbReference type="STRING" id="231916.A0A409VH92"/>
<dbReference type="Proteomes" id="UP000284706">
    <property type="component" value="Unassembled WGS sequence"/>
</dbReference>
<feature type="region of interest" description="Disordered" evidence="1">
    <location>
        <begin position="313"/>
        <end position="385"/>
    </location>
</feature>
<dbReference type="AlphaFoldDB" id="A0A409VH92"/>
<comment type="caution">
    <text evidence="2">The sequence shown here is derived from an EMBL/GenBank/DDBJ whole genome shotgun (WGS) entry which is preliminary data.</text>
</comment>
<organism evidence="2 3">
    <name type="scientific">Gymnopilus dilepis</name>
    <dbReference type="NCBI Taxonomy" id="231916"/>
    <lineage>
        <taxon>Eukaryota</taxon>
        <taxon>Fungi</taxon>
        <taxon>Dikarya</taxon>
        <taxon>Basidiomycota</taxon>
        <taxon>Agaricomycotina</taxon>
        <taxon>Agaricomycetes</taxon>
        <taxon>Agaricomycetidae</taxon>
        <taxon>Agaricales</taxon>
        <taxon>Agaricineae</taxon>
        <taxon>Hymenogastraceae</taxon>
        <taxon>Gymnopilus</taxon>
    </lineage>
</organism>
<sequence>MPDKKMADDYLREWRDVCLLEDQITMTQAADSLGKDNEPLIEAKCGSGQRASTWMFYNKSTKEEAILVHAGIWSWNADLDTGNFVPVGEKPPSTVTESRVQNSVSFKCDVSHAIDTTIDESLWDNLEVFEKYIQKMEGFNRSQRDRSPWQDGSRRTSYIISSKLFVRKSVTMPKELDFEPHEWLKKGIKAQMRQDFVINPARPRYYDLVEGKLIKLQNAVPAYFKKGDIVWFAFKLAFFIGKENWAPEIIPVEFVRVALGDGLYIDRVEEGEIIEQETKEKVGDAMVPTKVLPKRLEEGQSVVVITRIDRKGSSTAPAVTSDEAPPTHEKRKSEEVTDEANKVSSDDSTVNAKEIEGEDSDYVHVALPEVKAEGSKKRSKKAKVH</sequence>
<dbReference type="EMBL" id="NHYE01005649">
    <property type="protein sequence ID" value="PPQ65633.1"/>
    <property type="molecule type" value="Genomic_DNA"/>
</dbReference>
<gene>
    <name evidence="2" type="ORF">CVT26_000575</name>
</gene>
<evidence type="ECO:0000313" key="3">
    <source>
        <dbReference type="Proteomes" id="UP000284706"/>
    </source>
</evidence>
<reference evidence="2 3" key="1">
    <citation type="journal article" date="2018" name="Evol. Lett.">
        <title>Horizontal gene cluster transfer increased hallucinogenic mushroom diversity.</title>
        <authorList>
            <person name="Reynolds H.T."/>
            <person name="Vijayakumar V."/>
            <person name="Gluck-Thaler E."/>
            <person name="Korotkin H.B."/>
            <person name="Matheny P.B."/>
            <person name="Slot J.C."/>
        </authorList>
    </citation>
    <scope>NUCLEOTIDE SEQUENCE [LARGE SCALE GENOMIC DNA]</scope>
    <source>
        <strain evidence="2 3">SRW20</strain>
    </source>
</reference>
<name>A0A409VH92_9AGAR</name>
<evidence type="ECO:0000313" key="2">
    <source>
        <dbReference type="EMBL" id="PPQ65633.1"/>
    </source>
</evidence>
<feature type="compositionally biased region" description="Basic and acidic residues" evidence="1">
    <location>
        <begin position="325"/>
        <end position="345"/>
    </location>
</feature>
<protein>
    <submittedName>
        <fullName evidence="2">Uncharacterized protein</fullName>
    </submittedName>
</protein>
<evidence type="ECO:0000256" key="1">
    <source>
        <dbReference type="SAM" id="MobiDB-lite"/>
    </source>
</evidence>
<proteinExistence type="predicted"/>
<dbReference type="InParanoid" id="A0A409VH92"/>